<dbReference type="SUPFAM" id="SSF50494">
    <property type="entry name" value="Trypsin-like serine proteases"/>
    <property type="match status" value="1"/>
</dbReference>
<dbReference type="InterPro" id="IPR041489">
    <property type="entry name" value="PDZ_6"/>
</dbReference>
<evidence type="ECO:0000256" key="4">
    <source>
        <dbReference type="SAM" id="MobiDB-lite"/>
    </source>
</evidence>
<dbReference type="Gene3D" id="2.40.10.10">
    <property type="entry name" value="Trypsin-like serine proteases"/>
    <property type="match status" value="2"/>
</dbReference>
<evidence type="ECO:0000259" key="5">
    <source>
        <dbReference type="SMART" id="SM00228"/>
    </source>
</evidence>
<dbReference type="GO" id="GO:0004252">
    <property type="term" value="F:serine-type endopeptidase activity"/>
    <property type="evidence" value="ECO:0007669"/>
    <property type="project" value="InterPro"/>
</dbReference>
<evidence type="ECO:0000313" key="7">
    <source>
        <dbReference type="Proteomes" id="UP000809273"/>
    </source>
</evidence>
<sequence>MMIEGGQNLLRTLALNGEGRTVEAGDDSGGTDSESRKTPISDNNFESVDPPDALDAYSRAVISVVENVGPSVVSIKVKKDSTTGSYGGEGAGSGVVIAPDGFVLTNDHVVSGAKELSVTLIDGNSFSARMVGSDPGTDLAVVRVMTDKMPHAILGDSDRIRVGQLVIAIGNPLGFQNTVSTGVVSALGRSIRGRSGKLIENVIQTDVPLNPGNSGGPLVDSRGRVIGINTAMIYMAQGISFTVPINTARWVVSEIITHGKVKRYYLGITGHSRPVDRRIQRHFGIDTPSAVEVMGVVKGGSAATAGISEGDLIVAIENKEIGSVDDIHRILVGLPKSPKLKITVIRVIKGKMQKLEVVVVPKEA</sequence>
<dbReference type="EMBL" id="JAFGIX010000049">
    <property type="protein sequence ID" value="MBN1573461.1"/>
    <property type="molecule type" value="Genomic_DNA"/>
</dbReference>
<reference evidence="6" key="2">
    <citation type="submission" date="2021-01" db="EMBL/GenBank/DDBJ databases">
        <authorList>
            <person name="Hahn C.R."/>
            <person name="Youssef N.H."/>
            <person name="Elshahed M."/>
        </authorList>
    </citation>
    <scope>NUCLEOTIDE SEQUENCE</scope>
    <source>
        <strain evidence="6">Zod_Metabat.24</strain>
    </source>
</reference>
<dbReference type="Pfam" id="PF17820">
    <property type="entry name" value="PDZ_6"/>
    <property type="match status" value="1"/>
</dbReference>
<accession>A0A9D8KGP0</accession>
<dbReference type="Proteomes" id="UP000809273">
    <property type="component" value="Unassembled WGS sequence"/>
</dbReference>
<dbReference type="InterPro" id="IPR051201">
    <property type="entry name" value="Chloro_Bact_Ser_Proteases"/>
</dbReference>
<name>A0A9D8KGP0_9DELT</name>
<feature type="region of interest" description="Disordered" evidence="4">
    <location>
        <begin position="17"/>
        <end position="51"/>
    </location>
</feature>
<comment type="caution">
    <text evidence="6">The sequence shown here is derived from an EMBL/GenBank/DDBJ whole genome shotgun (WGS) entry which is preliminary data.</text>
</comment>
<protein>
    <submittedName>
        <fullName evidence="6">Trypsin-like peptidase domain-containing protein</fullName>
    </submittedName>
</protein>
<dbReference type="SMART" id="SM00228">
    <property type="entry name" value="PDZ"/>
    <property type="match status" value="1"/>
</dbReference>
<dbReference type="PANTHER" id="PTHR43343:SF3">
    <property type="entry name" value="PROTEASE DO-LIKE 8, CHLOROPLASTIC"/>
    <property type="match status" value="1"/>
</dbReference>
<dbReference type="InterPro" id="IPR009003">
    <property type="entry name" value="Peptidase_S1_PA"/>
</dbReference>
<dbReference type="InterPro" id="IPR036034">
    <property type="entry name" value="PDZ_sf"/>
</dbReference>
<dbReference type="AlphaFoldDB" id="A0A9D8KGP0"/>
<feature type="domain" description="PDZ" evidence="5">
    <location>
        <begin position="264"/>
        <end position="348"/>
    </location>
</feature>
<dbReference type="SUPFAM" id="SSF50156">
    <property type="entry name" value="PDZ domain-like"/>
    <property type="match status" value="1"/>
</dbReference>
<evidence type="ECO:0000256" key="1">
    <source>
        <dbReference type="ARBA" id="ARBA00010541"/>
    </source>
</evidence>
<evidence type="ECO:0000313" key="6">
    <source>
        <dbReference type="EMBL" id="MBN1573461.1"/>
    </source>
</evidence>
<dbReference type="PANTHER" id="PTHR43343">
    <property type="entry name" value="PEPTIDASE S12"/>
    <property type="match status" value="1"/>
</dbReference>
<dbReference type="Gene3D" id="2.30.42.10">
    <property type="match status" value="1"/>
</dbReference>
<organism evidence="6 7">
    <name type="scientific">Candidatus Zymogenus saltonus</name>
    <dbReference type="NCBI Taxonomy" id="2844893"/>
    <lineage>
        <taxon>Bacteria</taxon>
        <taxon>Deltaproteobacteria</taxon>
        <taxon>Candidatus Zymogenia</taxon>
        <taxon>Candidatus Zymogeniales</taxon>
        <taxon>Candidatus Zymogenaceae</taxon>
        <taxon>Candidatus Zymogenus</taxon>
    </lineage>
</organism>
<gene>
    <name evidence="6" type="ORF">JW984_09735</name>
</gene>
<proteinExistence type="inferred from homology"/>
<comment type="similarity">
    <text evidence="1">Belongs to the peptidase S1C family.</text>
</comment>
<dbReference type="Pfam" id="PF13365">
    <property type="entry name" value="Trypsin_2"/>
    <property type="match status" value="1"/>
</dbReference>
<evidence type="ECO:0000256" key="3">
    <source>
        <dbReference type="ARBA" id="ARBA00022801"/>
    </source>
</evidence>
<dbReference type="InterPro" id="IPR001940">
    <property type="entry name" value="Peptidase_S1C"/>
</dbReference>
<dbReference type="InterPro" id="IPR043504">
    <property type="entry name" value="Peptidase_S1_PA_chymotrypsin"/>
</dbReference>
<keyword evidence="2" id="KW-0645">Protease</keyword>
<keyword evidence="3" id="KW-0378">Hydrolase</keyword>
<dbReference type="PRINTS" id="PR00834">
    <property type="entry name" value="PROTEASES2C"/>
</dbReference>
<dbReference type="GO" id="GO:0006508">
    <property type="term" value="P:proteolysis"/>
    <property type="evidence" value="ECO:0007669"/>
    <property type="project" value="UniProtKB-KW"/>
</dbReference>
<reference evidence="6" key="1">
    <citation type="journal article" date="2021" name="Environ. Microbiol.">
        <title>Genomic characterization of three novel Desulfobacterota classes expand the metabolic and phylogenetic diversity of the phylum.</title>
        <authorList>
            <person name="Murphy C.L."/>
            <person name="Biggerstaff J."/>
            <person name="Eichhorn A."/>
            <person name="Ewing E."/>
            <person name="Shahan R."/>
            <person name="Soriano D."/>
            <person name="Stewart S."/>
            <person name="VanMol K."/>
            <person name="Walker R."/>
            <person name="Walters P."/>
            <person name="Elshahed M.S."/>
            <person name="Youssef N.H."/>
        </authorList>
    </citation>
    <scope>NUCLEOTIDE SEQUENCE</scope>
    <source>
        <strain evidence="6">Zod_Metabat.24</strain>
    </source>
</reference>
<dbReference type="InterPro" id="IPR001478">
    <property type="entry name" value="PDZ"/>
</dbReference>
<evidence type="ECO:0000256" key="2">
    <source>
        <dbReference type="ARBA" id="ARBA00022670"/>
    </source>
</evidence>